<evidence type="ECO:0000313" key="1">
    <source>
        <dbReference type="EMBL" id="KAH7918132.1"/>
    </source>
</evidence>
<dbReference type="EMBL" id="MU266848">
    <property type="protein sequence ID" value="KAH7918132.1"/>
    <property type="molecule type" value="Genomic_DNA"/>
</dbReference>
<sequence length="878" mass="99212">VNVNEEFAGAAEIIGKGYTFLDIFDHDVHAKARKANLYYPFASRGDWKMASFLLRSGMSMAAIDEFLSLELIKQLPISFSTAKELRGRCEMLPKGPRWNCRTISSSHPTKSPLRLFWRDPVECLETLFGNPFFNGRMDFVPRRVYKTAARLVRVYSEWMTGDAAWNFQKTAPAGATILGTILSSDKTTISTMTGDRVAHPLLIGLANVHMNTHLKLSSHSFMLTALLPVAKFLHPTKRMRGVLQERLIHQCLDIVLQPLKIAASIGIMMADPAGNSRYCFTPPVAYIVDTPEACTLSCVRGKTSPFTLATYREFGDDFRHEPRTALITLQQLQSITADPSDLEAYFRACEPYRLNGVVEPFWRNYSGADPSVFFPPEPLHHWHRQFWDHDAQWCIAVVGADEIDFRFAVLQPATGYRHFKDGVSRLKQVTGKAHRDIQRYIVGVCADAAPPGVLTAIRALMDFRYLAQAPTISEDDCERIQAVLKLFHEHKQAILDAGGRRGAKKKAINNWYIPKLELMQSVVPSIRQVGSIIQWSADSTEHCHITEIKVPARNSNNNNYDPQICRYLDREEKRRRFEQATSLRGMEFHNNIIDDSYDSDNDEDTSLSPTAGADGPRAVTNYFAKATLLQKASRGSVPYPTRSFIGHSTAINLAYDPSIRQMQVDDIADKFRLPDLRGALADYIQREQRLNGGLHSVWYRVRLQQTAYHDRSRVLPAQTVNAVPPNSEWENGRYDAVLIHTDGNYEWPDSGLNGHTVVQVRLIMYPLIVSHQLRSTIPEGEVLMYVERFDVLPQSDGSQVDPPTQMHILRRARRSNGSPMGDVIPLKQIRSYINLIPRFGAAADARLTKTNAMGYSSAFYLNKYFDKEIFYAITGSTA</sequence>
<feature type="non-terminal residue" evidence="1">
    <location>
        <position position="1"/>
    </location>
</feature>
<protein>
    <submittedName>
        <fullName evidence="1">Uncharacterized protein</fullName>
    </submittedName>
</protein>
<gene>
    <name evidence="1" type="ORF">BV22DRAFT_1051938</name>
</gene>
<reference evidence="1" key="1">
    <citation type="journal article" date="2021" name="New Phytol.">
        <title>Evolutionary innovations through gain and loss of genes in the ectomycorrhizal Boletales.</title>
        <authorList>
            <person name="Wu G."/>
            <person name="Miyauchi S."/>
            <person name="Morin E."/>
            <person name="Kuo A."/>
            <person name="Drula E."/>
            <person name="Varga T."/>
            <person name="Kohler A."/>
            <person name="Feng B."/>
            <person name="Cao Y."/>
            <person name="Lipzen A."/>
            <person name="Daum C."/>
            <person name="Hundley H."/>
            <person name="Pangilinan J."/>
            <person name="Johnson J."/>
            <person name="Barry K."/>
            <person name="LaButti K."/>
            <person name="Ng V."/>
            <person name="Ahrendt S."/>
            <person name="Min B."/>
            <person name="Choi I.G."/>
            <person name="Park H."/>
            <person name="Plett J.M."/>
            <person name="Magnuson J."/>
            <person name="Spatafora J.W."/>
            <person name="Nagy L.G."/>
            <person name="Henrissat B."/>
            <person name="Grigoriev I.V."/>
            <person name="Yang Z.L."/>
            <person name="Xu J."/>
            <person name="Martin F.M."/>
        </authorList>
    </citation>
    <scope>NUCLEOTIDE SEQUENCE</scope>
    <source>
        <strain evidence="1">KUC20120723A-06</strain>
    </source>
</reference>
<name>A0ACB8AXU2_9AGAM</name>
<organism evidence="1 2">
    <name type="scientific">Leucogyrophana mollusca</name>
    <dbReference type="NCBI Taxonomy" id="85980"/>
    <lineage>
        <taxon>Eukaryota</taxon>
        <taxon>Fungi</taxon>
        <taxon>Dikarya</taxon>
        <taxon>Basidiomycota</taxon>
        <taxon>Agaricomycotina</taxon>
        <taxon>Agaricomycetes</taxon>
        <taxon>Agaricomycetidae</taxon>
        <taxon>Boletales</taxon>
        <taxon>Boletales incertae sedis</taxon>
        <taxon>Leucogyrophana</taxon>
    </lineage>
</organism>
<evidence type="ECO:0000313" key="2">
    <source>
        <dbReference type="Proteomes" id="UP000790709"/>
    </source>
</evidence>
<comment type="caution">
    <text evidence="1">The sequence shown here is derived from an EMBL/GenBank/DDBJ whole genome shotgun (WGS) entry which is preliminary data.</text>
</comment>
<accession>A0ACB8AXU2</accession>
<keyword evidence="2" id="KW-1185">Reference proteome</keyword>
<proteinExistence type="predicted"/>
<dbReference type="Proteomes" id="UP000790709">
    <property type="component" value="Unassembled WGS sequence"/>
</dbReference>